<dbReference type="PANTHER" id="PTHR43374:SF1">
    <property type="entry name" value="FLAVIN PRENYLTRANSFERASE PAD1, MITOCHONDRIAL"/>
    <property type="match status" value="1"/>
</dbReference>
<keyword evidence="10" id="KW-1185">Reference proteome</keyword>
<evidence type="ECO:0000256" key="3">
    <source>
        <dbReference type="ARBA" id="ARBA00022643"/>
    </source>
</evidence>
<dbReference type="Pfam" id="PF02441">
    <property type="entry name" value="Flavoprotein"/>
    <property type="match status" value="1"/>
</dbReference>
<evidence type="ECO:0000256" key="7">
    <source>
        <dbReference type="HAMAP-Rule" id="MF_01984"/>
    </source>
</evidence>
<dbReference type="InterPro" id="IPR036551">
    <property type="entry name" value="Flavin_trans-like"/>
</dbReference>
<keyword evidence="3 7" id="KW-0288">FMN</keyword>
<reference evidence="9 10" key="1">
    <citation type="submission" date="2019-03" db="EMBL/GenBank/DDBJ databases">
        <title>Draft genome sequence data and analysis of a Fermenting Bacterium, Soehngenia longevitae strain 1933PT, isolated from petroleum reservoir in Azerbaijan.</title>
        <authorList>
            <person name="Grouzdev D.S."/>
            <person name="Bidzhieva S.K."/>
            <person name="Sokolova D.S."/>
            <person name="Tourova T.P."/>
            <person name="Poltaraus A.B."/>
            <person name="Nazina T.N."/>
        </authorList>
    </citation>
    <scope>NUCLEOTIDE SEQUENCE [LARGE SCALE GENOMIC DNA]</scope>
    <source>
        <strain evidence="9 10">1933P</strain>
    </source>
</reference>
<feature type="binding site" evidence="7">
    <location>
        <begin position="9"/>
        <end position="11"/>
    </location>
    <ligand>
        <name>FMN</name>
        <dbReference type="ChEBI" id="CHEBI:58210"/>
    </ligand>
</feature>
<dbReference type="AlphaFoldDB" id="A0A4Z0D770"/>
<dbReference type="PANTHER" id="PTHR43374">
    <property type="entry name" value="FLAVIN PRENYLTRANSFERASE"/>
    <property type="match status" value="1"/>
</dbReference>
<feature type="binding site" evidence="7">
    <location>
        <position position="167"/>
    </location>
    <ligand>
        <name>dimethylallyl phosphate</name>
        <dbReference type="ChEBI" id="CHEBI:88052"/>
    </ligand>
</feature>
<dbReference type="GO" id="GO:0106141">
    <property type="term" value="F:flavin prenyltransferase activity"/>
    <property type="evidence" value="ECO:0007669"/>
    <property type="project" value="UniProtKB-EC"/>
</dbReference>
<feature type="binding site" evidence="7">
    <location>
        <position position="35"/>
    </location>
    <ligand>
        <name>FMN</name>
        <dbReference type="ChEBI" id="CHEBI:58210"/>
    </ligand>
</feature>
<name>A0A4Z0D770_9FIRM</name>
<evidence type="ECO:0000256" key="6">
    <source>
        <dbReference type="ARBA" id="ARBA00060793"/>
    </source>
</evidence>
<dbReference type="SUPFAM" id="SSF52507">
    <property type="entry name" value="Homo-oligomeric flavin-containing Cys decarboxylases, HFCD"/>
    <property type="match status" value="1"/>
</dbReference>
<keyword evidence="2 7" id="KW-0285">Flavoprotein</keyword>
<proteinExistence type="inferred from homology"/>
<dbReference type="NCBIfam" id="TIGR00421">
    <property type="entry name" value="ubiX_pad"/>
    <property type="match status" value="1"/>
</dbReference>
<protein>
    <recommendedName>
        <fullName evidence="7">Flavin prenyltransferase UbiX</fullName>
        <ecNumber evidence="7">2.5.1.129</ecNumber>
    </recommendedName>
</protein>
<dbReference type="FunFam" id="3.40.50.1950:FF:000001">
    <property type="entry name" value="Flavin prenyltransferase UbiX"/>
    <property type="match status" value="1"/>
</dbReference>
<feature type="binding site" evidence="7">
    <location>
        <position position="151"/>
    </location>
    <ligand>
        <name>dimethylallyl phosphate</name>
        <dbReference type="ChEBI" id="CHEBI:88052"/>
    </ligand>
</feature>
<dbReference type="NCBIfam" id="NF004685">
    <property type="entry name" value="PRK06029.1"/>
    <property type="match status" value="1"/>
</dbReference>
<keyword evidence="4 7" id="KW-0808">Transferase</keyword>
<gene>
    <name evidence="7" type="primary">ubiX</name>
    <name evidence="9" type="ORF">E4100_04035</name>
</gene>
<feature type="domain" description="Flavoprotein" evidence="8">
    <location>
        <begin position="1"/>
        <end position="170"/>
    </location>
</feature>
<dbReference type="RefSeq" id="WP_135270759.1">
    <property type="nucleotide sequence ID" value="NZ_SRIB01000004.1"/>
</dbReference>
<evidence type="ECO:0000259" key="8">
    <source>
        <dbReference type="Pfam" id="PF02441"/>
    </source>
</evidence>
<comment type="function">
    <text evidence="7">Flavin prenyltransferase that catalyzes the synthesis of the prenylated FMN cofactor (prenyl-FMN) for 4-hydroxy-3-polyprenylbenzoic acid decarboxylase UbiD. The prenyltransferase is metal-independent and links a dimethylallyl moiety from dimethylallyl monophosphate (DMAP) to the flavin N5 and C6 atoms of FMN.</text>
</comment>
<keyword evidence="1 7" id="KW-0637">Prenyltransferase</keyword>
<feature type="binding site" evidence="7">
    <location>
        <begin position="86"/>
        <end position="89"/>
    </location>
    <ligand>
        <name>FMN</name>
        <dbReference type="ChEBI" id="CHEBI:58210"/>
    </ligand>
</feature>
<comment type="caution">
    <text evidence="9">The sequence shown here is derived from an EMBL/GenBank/DDBJ whole genome shotgun (WGS) entry which is preliminary data.</text>
</comment>
<evidence type="ECO:0000256" key="5">
    <source>
        <dbReference type="ARBA" id="ARBA00050612"/>
    </source>
</evidence>
<sequence>MRVIVGITGGSGAIYAVSLLKALKELNIETHLVVSKMGEFVLKHECDLSIEEISKLANYYYNNDDFRAPIASGSFKVDGMVVVPCSMKTLSAIANGYSDSLLTRACDVIIKESKKLVLVPRETPLSPIHLENMLKLSKLGIKILPPIASFYNHPSTIEDIIIQFTGRILDNLNIENNLVNRWDGR</sequence>
<evidence type="ECO:0000313" key="9">
    <source>
        <dbReference type="EMBL" id="TFZ40733.1"/>
    </source>
</evidence>
<dbReference type="HAMAP" id="MF_01984">
    <property type="entry name" value="ubiX_pad"/>
    <property type="match status" value="1"/>
</dbReference>
<organism evidence="9 10">
    <name type="scientific">Soehngenia longivitae</name>
    <dbReference type="NCBI Taxonomy" id="2562294"/>
    <lineage>
        <taxon>Bacteria</taxon>
        <taxon>Bacillati</taxon>
        <taxon>Bacillota</taxon>
        <taxon>Tissierellia</taxon>
        <taxon>Tissierellales</taxon>
        <taxon>Tissierellaceae</taxon>
        <taxon>Soehngenia</taxon>
    </lineage>
</organism>
<comment type="caution">
    <text evidence="7">Lacks conserved residue(s) required for the propagation of feature annotation.</text>
</comment>
<dbReference type="GO" id="GO:0016831">
    <property type="term" value="F:carboxy-lyase activity"/>
    <property type="evidence" value="ECO:0007669"/>
    <property type="project" value="TreeGrafter"/>
</dbReference>
<comment type="catalytic activity">
    <reaction evidence="5 7">
        <text>dimethylallyl phosphate + FMNH2 = prenylated FMNH2 + phosphate</text>
        <dbReference type="Rhea" id="RHEA:37743"/>
        <dbReference type="ChEBI" id="CHEBI:43474"/>
        <dbReference type="ChEBI" id="CHEBI:57618"/>
        <dbReference type="ChEBI" id="CHEBI:87467"/>
        <dbReference type="ChEBI" id="CHEBI:88052"/>
        <dbReference type="EC" id="2.5.1.129"/>
    </reaction>
</comment>
<dbReference type="InterPro" id="IPR003382">
    <property type="entry name" value="Flavoprotein"/>
</dbReference>
<dbReference type="EC" id="2.5.1.129" evidence="7"/>
<dbReference type="Gene3D" id="3.40.50.1950">
    <property type="entry name" value="Flavin prenyltransferase-like"/>
    <property type="match status" value="1"/>
</dbReference>
<dbReference type="Proteomes" id="UP000298381">
    <property type="component" value="Unassembled WGS sequence"/>
</dbReference>
<evidence type="ECO:0000256" key="2">
    <source>
        <dbReference type="ARBA" id="ARBA00022630"/>
    </source>
</evidence>
<dbReference type="OrthoDB" id="9781577at2"/>
<evidence type="ECO:0000256" key="1">
    <source>
        <dbReference type="ARBA" id="ARBA00022602"/>
    </source>
</evidence>
<comment type="similarity">
    <text evidence="6 7">Belongs to the UbiX/PAD1 family.</text>
</comment>
<feature type="binding site" evidence="7">
    <location>
        <position position="121"/>
    </location>
    <ligand>
        <name>FMN</name>
        <dbReference type="ChEBI" id="CHEBI:58210"/>
    </ligand>
</feature>
<dbReference type="EMBL" id="SRIB01000004">
    <property type="protein sequence ID" value="TFZ40733.1"/>
    <property type="molecule type" value="Genomic_DNA"/>
</dbReference>
<accession>A0A4Z0D770</accession>
<evidence type="ECO:0000313" key="10">
    <source>
        <dbReference type="Proteomes" id="UP000298381"/>
    </source>
</evidence>
<evidence type="ECO:0000256" key="4">
    <source>
        <dbReference type="ARBA" id="ARBA00022679"/>
    </source>
</evidence>
<dbReference type="InterPro" id="IPR004507">
    <property type="entry name" value="UbiX-like"/>
</dbReference>